<accession>A0A4R6T9F0</accession>
<reference evidence="3 4" key="1">
    <citation type="submission" date="2019-03" db="EMBL/GenBank/DDBJ databases">
        <title>Genomic Encyclopedia of Type Strains, Phase III (KMG-III): the genomes of soil and plant-associated and newly described type strains.</title>
        <authorList>
            <person name="Whitman W."/>
        </authorList>
    </citation>
    <scope>NUCLEOTIDE SEQUENCE [LARGE SCALE GENOMIC DNA]</scope>
    <source>
        <strain evidence="3 4">CECT 8283</strain>
    </source>
</reference>
<sequence>MKSLQLNYLLGVVFILLAIVNTSAQKKESKKESTSRVEAFMLPPPDGGDGEEVSIWNRDADNDGYGNPYLQVESSTKPSGYVANSSDCNDDNPSIHPGATEVYDGVDNDCDGLIDEGFTADIPATPTILSQDCSSATLSRGTPPSGTTWYWQGTNSAGTSTSNSNSTYMVSTSGRYYLRARNNSSGLWSTSSSYIDVTLGVVGGTTWYADTDGDLLGDTSNTKIQCTQPSGYVNNSDDQCPTVHGGGSATGCPSSSGLSNENYVYTVIPQVPTTSTSSLTNTADAIRTITYYDGLGRPKQNIAIKQSPNEKDIVTHVEYDAFGRQTKEYLPYAVESGNGAIITGDVATAT</sequence>
<dbReference type="InterPro" id="IPR021655">
    <property type="entry name" value="Put_metal-bd"/>
</dbReference>
<dbReference type="InterPro" id="IPR045619">
    <property type="entry name" value="DUF6443"/>
</dbReference>
<protein>
    <submittedName>
        <fullName evidence="3">Putative metal-binding protein</fullName>
    </submittedName>
</protein>
<feature type="domain" description="DUF6443" evidence="2">
    <location>
        <begin position="266"/>
        <end position="342"/>
    </location>
</feature>
<evidence type="ECO:0000259" key="2">
    <source>
        <dbReference type="Pfam" id="PF20041"/>
    </source>
</evidence>
<evidence type="ECO:0000313" key="3">
    <source>
        <dbReference type="EMBL" id="TDQ20874.1"/>
    </source>
</evidence>
<name>A0A4R6T9F0_9FLAO</name>
<keyword evidence="4" id="KW-1185">Reference proteome</keyword>
<dbReference type="EMBL" id="SNYH01000014">
    <property type="protein sequence ID" value="TDQ20874.1"/>
    <property type="molecule type" value="Genomic_DNA"/>
</dbReference>
<dbReference type="Proteomes" id="UP000295390">
    <property type="component" value="Unassembled WGS sequence"/>
</dbReference>
<dbReference type="Pfam" id="PF20041">
    <property type="entry name" value="DUF6443"/>
    <property type="match status" value="1"/>
</dbReference>
<evidence type="ECO:0000256" key="1">
    <source>
        <dbReference type="SAM" id="MobiDB-lite"/>
    </source>
</evidence>
<dbReference type="AlphaFoldDB" id="A0A4R6T9F0"/>
<feature type="non-terminal residue" evidence="3">
    <location>
        <position position="350"/>
    </location>
</feature>
<gene>
    <name evidence="3" type="ORF">DFQ07_3184</name>
</gene>
<feature type="region of interest" description="Disordered" evidence="1">
    <location>
        <begin position="27"/>
        <end position="50"/>
    </location>
</feature>
<dbReference type="Pfam" id="PF11617">
    <property type="entry name" value="Cu-binding_MopE"/>
    <property type="match status" value="1"/>
</dbReference>
<organism evidence="3 4">
    <name type="scientific">Tenacibaculum caenipelagi</name>
    <dbReference type="NCBI Taxonomy" id="1325435"/>
    <lineage>
        <taxon>Bacteria</taxon>
        <taxon>Pseudomonadati</taxon>
        <taxon>Bacteroidota</taxon>
        <taxon>Flavobacteriia</taxon>
        <taxon>Flavobacteriales</taxon>
        <taxon>Flavobacteriaceae</taxon>
        <taxon>Tenacibaculum</taxon>
    </lineage>
</organism>
<proteinExistence type="predicted"/>
<comment type="caution">
    <text evidence="3">The sequence shown here is derived from an EMBL/GenBank/DDBJ whole genome shotgun (WGS) entry which is preliminary data.</text>
</comment>
<dbReference type="RefSeq" id="WP_208107711.1">
    <property type="nucleotide sequence ID" value="NZ_SNYH01000014.1"/>
</dbReference>
<evidence type="ECO:0000313" key="4">
    <source>
        <dbReference type="Proteomes" id="UP000295390"/>
    </source>
</evidence>